<protein>
    <submittedName>
        <fullName evidence="1">Sarcosine oxidase subunit gamma</fullName>
    </submittedName>
</protein>
<reference evidence="1 2" key="1">
    <citation type="submission" date="2024-06" db="EMBL/GenBank/DDBJ databases">
        <authorList>
            <person name="Kim D.-U."/>
        </authorList>
    </citation>
    <scope>NUCLEOTIDE SEQUENCE [LARGE SCALE GENOMIC DNA]</scope>
    <source>
        <strain evidence="1 2">KACC15460</strain>
    </source>
</reference>
<dbReference type="EMBL" id="JBEWSZ010000014">
    <property type="protein sequence ID" value="MET2832858.1"/>
    <property type="molecule type" value="Genomic_DNA"/>
</dbReference>
<gene>
    <name evidence="1" type="ORF">ABVQ20_38715</name>
</gene>
<organism evidence="1 2">
    <name type="scientific">Mesorhizobium shangrilense</name>
    <dbReference type="NCBI Taxonomy" id="460060"/>
    <lineage>
        <taxon>Bacteria</taxon>
        <taxon>Pseudomonadati</taxon>
        <taxon>Pseudomonadota</taxon>
        <taxon>Alphaproteobacteria</taxon>
        <taxon>Hyphomicrobiales</taxon>
        <taxon>Phyllobacteriaceae</taxon>
        <taxon>Mesorhizobium</taxon>
    </lineage>
</organism>
<dbReference type="Gene3D" id="3.30.1360.120">
    <property type="entry name" value="Probable tRNA modification gtpase trme, domain 1"/>
    <property type="match status" value="1"/>
</dbReference>
<accession>A0ABV2DTR8</accession>
<evidence type="ECO:0000313" key="1">
    <source>
        <dbReference type="EMBL" id="MET2832858.1"/>
    </source>
</evidence>
<dbReference type="RefSeq" id="WP_354465063.1">
    <property type="nucleotide sequence ID" value="NZ_JBEWSZ010000014.1"/>
</dbReference>
<sequence length="175" mass="18963">MSDFDLIHRPAISTEPVRGSDAFAMKAMPEGNLIHILGKPGGEDLTATLQGLFGGEANRIRTFGPGQWLVVRDEPTSHVDLRAEFEKLASHAFAVDQTHGRIRIEVSGHAVTSALAKGTAVDFQGMAIGQCAMTMMGHISVHMTRCAADRFELVVLRGFGQSLWDEIAHLSADPR</sequence>
<evidence type="ECO:0000313" key="2">
    <source>
        <dbReference type="Proteomes" id="UP001548832"/>
    </source>
</evidence>
<dbReference type="SUPFAM" id="SSF103025">
    <property type="entry name" value="Folate-binding domain"/>
    <property type="match status" value="1"/>
</dbReference>
<proteinExistence type="predicted"/>
<name>A0ABV2DTR8_9HYPH</name>
<keyword evidence="2" id="KW-1185">Reference proteome</keyword>
<dbReference type="InterPro" id="IPR027266">
    <property type="entry name" value="TrmE/GcvT-like"/>
</dbReference>
<dbReference type="Proteomes" id="UP001548832">
    <property type="component" value="Unassembled WGS sequence"/>
</dbReference>
<comment type="caution">
    <text evidence="1">The sequence shown here is derived from an EMBL/GenBank/DDBJ whole genome shotgun (WGS) entry which is preliminary data.</text>
</comment>